<feature type="domain" description="ABC transporter" evidence="5">
    <location>
        <begin position="1"/>
        <end position="82"/>
    </location>
</feature>
<keyword evidence="2" id="KW-0813">Transport</keyword>
<feature type="non-terminal residue" evidence="6">
    <location>
        <position position="1"/>
    </location>
</feature>
<protein>
    <recommendedName>
        <fullName evidence="5">ABC transporter domain-containing protein</fullName>
    </recommendedName>
</protein>
<dbReference type="GO" id="GO:0016887">
    <property type="term" value="F:ATP hydrolysis activity"/>
    <property type="evidence" value="ECO:0007669"/>
    <property type="project" value="InterPro"/>
</dbReference>
<dbReference type="GO" id="GO:0005524">
    <property type="term" value="F:ATP binding"/>
    <property type="evidence" value="ECO:0007669"/>
    <property type="project" value="UniProtKB-KW"/>
</dbReference>
<dbReference type="SUPFAM" id="SSF52540">
    <property type="entry name" value="P-loop containing nucleoside triphosphate hydrolases"/>
    <property type="match status" value="1"/>
</dbReference>
<dbReference type="AlphaFoldDB" id="A0A383EBL8"/>
<name>A0A383EBL8_9ZZZZ</name>
<evidence type="ECO:0000256" key="4">
    <source>
        <dbReference type="ARBA" id="ARBA00022840"/>
    </source>
</evidence>
<gene>
    <name evidence="6" type="ORF">METZ01_LOCUS506634</name>
</gene>
<dbReference type="InterPro" id="IPR003439">
    <property type="entry name" value="ABC_transporter-like_ATP-bd"/>
</dbReference>
<dbReference type="EMBL" id="UINC01224240">
    <property type="protein sequence ID" value="SVE53780.1"/>
    <property type="molecule type" value="Genomic_DNA"/>
</dbReference>
<reference evidence="6" key="1">
    <citation type="submission" date="2018-05" db="EMBL/GenBank/DDBJ databases">
        <authorList>
            <person name="Lanie J.A."/>
            <person name="Ng W.-L."/>
            <person name="Kazmierczak K.M."/>
            <person name="Andrzejewski T.M."/>
            <person name="Davidsen T.M."/>
            <person name="Wayne K.J."/>
            <person name="Tettelin H."/>
            <person name="Glass J.I."/>
            <person name="Rusch D."/>
            <person name="Podicherti R."/>
            <person name="Tsui H.-C.T."/>
            <person name="Winkler M.E."/>
        </authorList>
    </citation>
    <scope>NUCLEOTIDE SEQUENCE</scope>
</reference>
<proteinExistence type="inferred from homology"/>
<dbReference type="PANTHER" id="PTHR42711:SF5">
    <property type="entry name" value="ABC TRANSPORTER ATP-BINDING PROTEIN NATA"/>
    <property type="match status" value="1"/>
</dbReference>
<evidence type="ECO:0000313" key="6">
    <source>
        <dbReference type="EMBL" id="SVE53780.1"/>
    </source>
</evidence>
<organism evidence="6">
    <name type="scientific">marine metagenome</name>
    <dbReference type="NCBI Taxonomy" id="408172"/>
    <lineage>
        <taxon>unclassified sequences</taxon>
        <taxon>metagenomes</taxon>
        <taxon>ecological metagenomes</taxon>
    </lineage>
</organism>
<accession>A0A383EBL8</accession>
<dbReference type="PANTHER" id="PTHR42711">
    <property type="entry name" value="ABC TRANSPORTER ATP-BINDING PROTEIN"/>
    <property type="match status" value="1"/>
</dbReference>
<dbReference type="Gene3D" id="3.40.50.300">
    <property type="entry name" value="P-loop containing nucleotide triphosphate hydrolases"/>
    <property type="match status" value="1"/>
</dbReference>
<dbReference type="InterPro" id="IPR050763">
    <property type="entry name" value="ABC_transporter_ATP-binding"/>
</dbReference>
<evidence type="ECO:0000256" key="3">
    <source>
        <dbReference type="ARBA" id="ARBA00022741"/>
    </source>
</evidence>
<comment type="similarity">
    <text evidence="1">Belongs to the ABC transporter superfamily.</text>
</comment>
<sequence length="160" mass="17485">IGVVTHEHLLYEHLTGYENLRFHADLFGISSADERIIIVARQLGVEARLNQLVGTLSHGTQKRIAIARALLHDPPLLIMDEPESGLDQEAQGMLDGVIRQLAESGCTVLTTTHNLDKGTAMSRRIAILREGRIVYDEDLKSSTGADGVKKAYASHSGESM</sequence>
<keyword evidence="4" id="KW-0067">ATP-binding</keyword>
<dbReference type="InterPro" id="IPR027417">
    <property type="entry name" value="P-loop_NTPase"/>
</dbReference>
<evidence type="ECO:0000256" key="1">
    <source>
        <dbReference type="ARBA" id="ARBA00005417"/>
    </source>
</evidence>
<evidence type="ECO:0000259" key="5">
    <source>
        <dbReference type="Pfam" id="PF00005"/>
    </source>
</evidence>
<keyword evidence="3" id="KW-0547">Nucleotide-binding</keyword>
<dbReference type="Pfam" id="PF00005">
    <property type="entry name" value="ABC_tran"/>
    <property type="match status" value="1"/>
</dbReference>
<evidence type="ECO:0000256" key="2">
    <source>
        <dbReference type="ARBA" id="ARBA00022448"/>
    </source>
</evidence>